<name>A0A516GX39_9PROT</name>
<evidence type="ECO:0000256" key="2">
    <source>
        <dbReference type="ARBA" id="ARBA00022692"/>
    </source>
</evidence>
<gene>
    <name evidence="6" type="ORF">FNB15_00760</name>
</gene>
<dbReference type="OrthoDB" id="9813247at2"/>
<dbReference type="RefSeq" id="WP_144066881.1">
    <property type="nucleotide sequence ID" value="NZ_CP041636.1"/>
</dbReference>
<evidence type="ECO:0000256" key="1">
    <source>
        <dbReference type="ARBA" id="ARBA00004127"/>
    </source>
</evidence>
<evidence type="ECO:0000313" key="7">
    <source>
        <dbReference type="Proteomes" id="UP000317496"/>
    </source>
</evidence>
<keyword evidence="7" id="KW-1185">Reference proteome</keyword>
<evidence type="ECO:0000256" key="3">
    <source>
        <dbReference type="ARBA" id="ARBA00022989"/>
    </source>
</evidence>
<dbReference type="KEGG" id="fer:FNB15_00760"/>
<dbReference type="PIRSF" id="PIRSF031804">
    <property type="entry name" value="UCP031804"/>
    <property type="match status" value="1"/>
</dbReference>
<sequence>MSTDPNPLAFQVPADPARLKLEQPRLAKRFWRKLKHTASYLPGAETFLAGFYAAIDPNTPATAKAVLFGALGYFVVPVDFIPDIFGAMGYGDDLAVMFAAVKAVESSITGLHRTRAGEWLARLRRD</sequence>
<keyword evidence="2" id="KW-0812">Transmembrane</keyword>
<feature type="domain" description="DUF1232" evidence="5">
    <location>
        <begin position="63"/>
        <end position="98"/>
    </location>
</feature>
<evidence type="ECO:0000259" key="5">
    <source>
        <dbReference type="Pfam" id="PF06803"/>
    </source>
</evidence>
<accession>A0A516GX39</accession>
<dbReference type="Proteomes" id="UP000317496">
    <property type="component" value="Chromosome"/>
</dbReference>
<reference evidence="6 7" key="1">
    <citation type="submission" date="2019-07" db="EMBL/GenBank/DDBJ databases">
        <title>Genome sequencing for Ferrovibrio sp. K5.</title>
        <authorList>
            <person name="Park S.-J."/>
        </authorList>
    </citation>
    <scope>NUCLEOTIDE SEQUENCE [LARGE SCALE GENOMIC DNA]</scope>
    <source>
        <strain evidence="6 7">K5</strain>
    </source>
</reference>
<comment type="subcellular location">
    <subcellularLocation>
        <location evidence="1">Endomembrane system</location>
        <topology evidence="1">Multi-pass membrane protein</topology>
    </subcellularLocation>
</comment>
<dbReference type="EMBL" id="CP041636">
    <property type="protein sequence ID" value="QDO95900.1"/>
    <property type="molecule type" value="Genomic_DNA"/>
</dbReference>
<protein>
    <submittedName>
        <fullName evidence="6">DUF1232 domain-containing protein</fullName>
    </submittedName>
</protein>
<evidence type="ECO:0000256" key="4">
    <source>
        <dbReference type="ARBA" id="ARBA00023136"/>
    </source>
</evidence>
<dbReference type="AlphaFoldDB" id="A0A516GX39"/>
<proteinExistence type="predicted"/>
<dbReference type="Pfam" id="PF06803">
    <property type="entry name" value="DUF1232"/>
    <property type="match status" value="1"/>
</dbReference>
<dbReference type="InterPro" id="IPR010652">
    <property type="entry name" value="DUF1232"/>
</dbReference>
<keyword evidence="3" id="KW-1133">Transmembrane helix</keyword>
<keyword evidence="4" id="KW-0472">Membrane</keyword>
<organism evidence="6 7">
    <name type="scientific">Ferrovibrio terrae</name>
    <dbReference type="NCBI Taxonomy" id="2594003"/>
    <lineage>
        <taxon>Bacteria</taxon>
        <taxon>Pseudomonadati</taxon>
        <taxon>Pseudomonadota</taxon>
        <taxon>Alphaproteobacteria</taxon>
        <taxon>Rhodospirillales</taxon>
        <taxon>Rhodospirillaceae</taxon>
        <taxon>Ferrovibrio</taxon>
    </lineage>
</organism>
<dbReference type="GO" id="GO:0012505">
    <property type="term" value="C:endomembrane system"/>
    <property type="evidence" value="ECO:0007669"/>
    <property type="project" value="UniProtKB-SubCell"/>
</dbReference>
<dbReference type="InterPro" id="IPR016983">
    <property type="entry name" value="UCP031804"/>
</dbReference>
<evidence type="ECO:0000313" key="6">
    <source>
        <dbReference type="EMBL" id="QDO95900.1"/>
    </source>
</evidence>